<evidence type="ECO:0000256" key="1">
    <source>
        <dbReference type="ARBA" id="ARBA00002274"/>
    </source>
</evidence>
<dbReference type="UniPathway" id="UPA00359">
    <property type="reaction ID" value="UER00482"/>
</dbReference>
<evidence type="ECO:0000256" key="6">
    <source>
        <dbReference type="ARBA" id="ARBA00022556"/>
    </source>
</evidence>
<keyword evidence="14" id="KW-1133">Transmembrane helix</keyword>
<keyword evidence="16" id="KW-1185">Reference proteome</keyword>
<dbReference type="PANTHER" id="PTHR42724">
    <property type="entry name" value="TETRAACYLDISACCHARIDE 4'-KINASE"/>
    <property type="match status" value="1"/>
</dbReference>
<comment type="catalytic activity">
    <reaction evidence="13">
        <text>a lipid A disaccharide + ATP = a lipid IVA + ADP + H(+)</text>
        <dbReference type="Rhea" id="RHEA:67840"/>
        <dbReference type="ChEBI" id="CHEBI:15378"/>
        <dbReference type="ChEBI" id="CHEBI:30616"/>
        <dbReference type="ChEBI" id="CHEBI:176343"/>
        <dbReference type="ChEBI" id="CHEBI:176425"/>
        <dbReference type="ChEBI" id="CHEBI:456216"/>
        <dbReference type="EC" id="2.7.1.130"/>
    </reaction>
</comment>
<dbReference type="GO" id="GO:0009029">
    <property type="term" value="F:lipid-A 4'-kinase activity"/>
    <property type="evidence" value="ECO:0007669"/>
    <property type="project" value="UniProtKB-UniRule"/>
</dbReference>
<dbReference type="GO" id="GO:0005886">
    <property type="term" value="C:plasma membrane"/>
    <property type="evidence" value="ECO:0007669"/>
    <property type="project" value="TreeGrafter"/>
</dbReference>
<keyword evidence="9 13" id="KW-0418">Kinase</keyword>
<reference evidence="16" key="1">
    <citation type="submission" date="2017-04" db="EMBL/GenBank/DDBJ databases">
        <authorList>
            <person name="Varghese N."/>
            <person name="Submissions S."/>
        </authorList>
    </citation>
    <scope>NUCLEOTIDE SEQUENCE [LARGE SCALE GENOMIC DNA]</scope>
    <source>
        <strain evidence="16">DSM 16512</strain>
    </source>
</reference>
<evidence type="ECO:0000256" key="4">
    <source>
        <dbReference type="ARBA" id="ARBA00016436"/>
    </source>
</evidence>
<evidence type="ECO:0000256" key="8">
    <source>
        <dbReference type="ARBA" id="ARBA00022741"/>
    </source>
</evidence>
<keyword evidence="6 13" id="KW-0441">Lipid A biosynthesis</keyword>
<proteinExistence type="inferred from homology"/>
<evidence type="ECO:0000256" key="2">
    <source>
        <dbReference type="ARBA" id="ARBA00004870"/>
    </source>
</evidence>
<comment type="pathway">
    <text evidence="2 13">Glycolipid biosynthesis; lipid IV(A) biosynthesis; lipid IV(A) from (3R)-3-hydroxytetradecanoyl-[acyl-carrier-protein] and UDP-N-acetyl-alpha-D-glucosamine: step 6/6.</text>
</comment>
<dbReference type="InterPro" id="IPR003758">
    <property type="entry name" value="LpxK"/>
</dbReference>
<dbReference type="GO" id="GO:0005524">
    <property type="term" value="F:ATP binding"/>
    <property type="evidence" value="ECO:0007669"/>
    <property type="project" value="UniProtKB-UniRule"/>
</dbReference>
<sequence length="314" mass="35593">MKSLVPFFEELFYAPSWYHWLIAILLLPFSALYCLIATIKKIFCFPTRETVPLISIGNLTVGGSGKTPLLIALAKNYNSVAVVLRGYKRKSQGIVQVSKKGKILVDVEQSGDEAMLIAKSLPQATVWVASDRKKAIEVAKKEGAKVIFLDDAFHTCLQKFDILIQRRPKNPFCLPSGPLRLPKLFEKFADFIAVEGRDFTRKVYIVNPTKKMVLLTAIANPQRLEPYLPQGIKKYYFPDHHFFANEELEAIWQKEQPDSFLVTSKDLVKLEQFSYPLSLLELDIEVASQLREAIDNFIQKVSNAKEDSNCSNTS</sequence>
<comment type="function">
    <text evidence="1 13">Transfers the gamma-phosphate of ATP to the 4'-position of a tetraacyldisaccharide 1-phosphate intermediate (termed DS-1-P) to form tetraacyldisaccharide 1,4'-bis-phosphate (lipid IVA).</text>
</comment>
<accession>A0A1W1WUE4</accession>
<dbReference type="InterPro" id="IPR027417">
    <property type="entry name" value="P-loop_NTPase"/>
</dbReference>
<evidence type="ECO:0000313" key="16">
    <source>
        <dbReference type="Proteomes" id="UP000192602"/>
    </source>
</evidence>
<feature type="transmembrane region" description="Helical" evidence="14">
    <location>
        <begin position="20"/>
        <end position="39"/>
    </location>
</feature>
<evidence type="ECO:0000256" key="14">
    <source>
        <dbReference type="SAM" id="Phobius"/>
    </source>
</evidence>
<organism evidence="15 16">
    <name type="scientific">Nitratiruptor tergarcus DSM 16512</name>
    <dbReference type="NCBI Taxonomy" id="1069081"/>
    <lineage>
        <taxon>Bacteria</taxon>
        <taxon>Pseudomonadati</taxon>
        <taxon>Campylobacterota</taxon>
        <taxon>Epsilonproteobacteria</taxon>
        <taxon>Nautiliales</taxon>
        <taxon>Nitratiruptoraceae</taxon>
        <taxon>Nitratiruptor</taxon>
    </lineage>
</organism>
<dbReference type="GO" id="GO:0009244">
    <property type="term" value="P:lipopolysaccharide core region biosynthetic process"/>
    <property type="evidence" value="ECO:0007669"/>
    <property type="project" value="TreeGrafter"/>
</dbReference>
<dbReference type="NCBIfam" id="TIGR00682">
    <property type="entry name" value="lpxK"/>
    <property type="match status" value="1"/>
</dbReference>
<dbReference type="OrthoDB" id="9766423at2"/>
<keyword evidence="8 13" id="KW-0547">Nucleotide-binding</keyword>
<dbReference type="Proteomes" id="UP000192602">
    <property type="component" value="Unassembled WGS sequence"/>
</dbReference>
<evidence type="ECO:0000313" key="15">
    <source>
        <dbReference type="EMBL" id="SMC09822.1"/>
    </source>
</evidence>
<evidence type="ECO:0000256" key="10">
    <source>
        <dbReference type="ARBA" id="ARBA00022840"/>
    </source>
</evidence>
<name>A0A1W1WUE4_9BACT</name>
<keyword evidence="10 13" id="KW-0067">ATP-binding</keyword>
<evidence type="ECO:0000256" key="3">
    <source>
        <dbReference type="ARBA" id="ARBA00012071"/>
    </source>
</evidence>
<comment type="similarity">
    <text evidence="13">Belongs to the LpxK family.</text>
</comment>
<dbReference type="PANTHER" id="PTHR42724:SF1">
    <property type="entry name" value="TETRAACYLDISACCHARIDE 4'-KINASE, MITOCHONDRIAL-RELATED"/>
    <property type="match status" value="1"/>
</dbReference>
<evidence type="ECO:0000256" key="11">
    <source>
        <dbReference type="ARBA" id="ARBA00023098"/>
    </source>
</evidence>
<dbReference type="STRING" id="1069081.SAMN05660197_1644"/>
<dbReference type="EC" id="2.7.1.130" evidence="3 13"/>
<keyword evidence="14" id="KW-0812">Transmembrane</keyword>
<evidence type="ECO:0000256" key="12">
    <source>
        <dbReference type="ARBA" id="ARBA00029757"/>
    </source>
</evidence>
<keyword evidence="11 13" id="KW-0443">Lipid metabolism</keyword>
<protein>
    <recommendedName>
        <fullName evidence="4 13">Tetraacyldisaccharide 4'-kinase</fullName>
        <ecNumber evidence="3 13">2.7.1.130</ecNumber>
    </recommendedName>
    <alternativeName>
        <fullName evidence="12 13">Lipid A 4'-kinase</fullName>
    </alternativeName>
</protein>
<dbReference type="SUPFAM" id="SSF52540">
    <property type="entry name" value="P-loop containing nucleoside triphosphate hydrolases"/>
    <property type="match status" value="1"/>
</dbReference>
<gene>
    <name evidence="13" type="primary">lpxK</name>
    <name evidence="15" type="ORF">SAMN05660197_1644</name>
</gene>
<dbReference type="EMBL" id="FWWZ01000001">
    <property type="protein sequence ID" value="SMC09822.1"/>
    <property type="molecule type" value="Genomic_DNA"/>
</dbReference>
<evidence type="ECO:0000256" key="9">
    <source>
        <dbReference type="ARBA" id="ARBA00022777"/>
    </source>
</evidence>
<dbReference type="Pfam" id="PF02606">
    <property type="entry name" value="LpxK"/>
    <property type="match status" value="2"/>
</dbReference>
<dbReference type="AlphaFoldDB" id="A0A1W1WUE4"/>
<dbReference type="HAMAP" id="MF_00409">
    <property type="entry name" value="LpxK"/>
    <property type="match status" value="1"/>
</dbReference>
<keyword evidence="7 13" id="KW-0808">Transferase</keyword>
<dbReference type="GO" id="GO:0009245">
    <property type="term" value="P:lipid A biosynthetic process"/>
    <property type="evidence" value="ECO:0007669"/>
    <property type="project" value="UniProtKB-UniRule"/>
</dbReference>
<evidence type="ECO:0000256" key="13">
    <source>
        <dbReference type="HAMAP-Rule" id="MF_00409"/>
    </source>
</evidence>
<keyword evidence="14" id="KW-0472">Membrane</keyword>
<evidence type="ECO:0000256" key="5">
    <source>
        <dbReference type="ARBA" id="ARBA00022516"/>
    </source>
</evidence>
<evidence type="ECO:0000256" key="7">
    <source>
        <dbReference type="ARBA" id="ARBA00022679"/>
    </source>
</evidence>
<dbReference type="NCBIfam" id="NF001892">
    <property type="entry name" value="PRK00652.1-5"/>
    <property type="match status" value="1"/>
</dbReference>
<keyword evidence="5 13" id="KW-0444">Lipid biosynthesis</keyword>
<feature type="binding site" evidence="13">
    <location>
        <begin position="60"/>
        <end position="67"/>
    </location>
    <ligand>
        <name>ATP</name>
        <dbReference type="ChEBI" id="CHEBI:30616"/>
    </ligand>
</feature>
<dbReference type="RefSeq" id="WP_084276095.1">
    <property type="nucleotide sequence ID" value="NZ_AP026671.1"/>
</dbReference>